<dbReference type="PANTHER" id="PTHR14938:SF2">
    <property type="entry name" value="HCLS1-ASSOCIATED PROTEIN X-1"/>
    <property type="match status" value="1"/>
</dbReference>
<keyword evidence="2" id="KW-1185">Reference proteome</keyword>
<dbReference type="EMBL" id="OU963906">
    <property type="protein sequence ID" value="CAH0399307.1"/>
    <property type="molecule type" value="Genomic_DNA"/>
</dbReference>
<protein>
    <recommendedName>
        <fullName evidence="3">EF-hand domain-containing protein</fullName>
    </recommendedName>
</protein>
<reference evidence="1" key="1">
    <citation type="submission" date="2021-12" db="EMBL/GenBank/DDBJ databases">
        <authorList>
            <person name="King R."/>
        </authorList>
    </citation>
    <scope>NUCLEOTIDE SEQUENCE</scope>
</reference>
<evidence type="ECO:0000313" key="2">
    <source>
        <dbReference type="Proteomes" id="UP001153292"/>
    </source>
</evidence>
<name>A0ABN8AWN0_CHISP</name>
<dbReference type="Proteomes" id="UP001153292">
    <property type="component" value="Chromosome 13"/>
</dbReference>
<sequence length="241" mass="27446">MSTTTFMDKLKVFFGIRQEPPRNDFRNPIWGSDDDDDGDELYTRHQIEPYVDPTELHRHITSQMQDMFKSFGSIFGDVKLFFQDDQFDSLAGFGDVPEPEGYSGSNNLREYYLKPGYQNQKFDHSKQDIDLDGKISSHEISGLLKQKEDGQKEITPFDGNLVPGRSFCRTIITTSVTKPDGTIETKRIIKNGNEIIEETTTSTGIDNKGPFNSSLDPISSTSYIYNSIMSELSSHFRNFSF</sequence>
<evidence type="ECO:0008006" key="3">
    <source>
        <dbReference type="Google" id="ProtNLM"/>
    </source>
</evidence>
<accession>A0ABN8AWN0</accession>
<dbReference type="PANTHER" id="PTHR14938">
    <property type="entry name" value="HCLS1-ASSOCIATED PROTEIN X-1"/>
    <property type="match status" value="1"/>
</dbReference>
<organism evidence="1 2">
    <name type="scientific">Chilo suppressalis</name>
    <name type="common">Asiatic rice borer moth</name>
    <dbReference type="NCBI Taxonomy" id="168631"/>
    <lineage>
        <taxon>Eukaryota</taxon>
        <taxon>Metazoa</taxon>
        <taxon>Ecdysozoa</taxon>
        <taxon>Arthropoda</taxon>
        <taxon>Hexapoda</taxon>
        <taxon>Insecta</taxon>
        <taxon>Pterygota</taxon>
        <taxon>Neoptera</taxon>
        <taxon>Endopterygota</taxon>
        <taxon>Lepidoptera</taxon>
        <taxon>Glossata</taxon>
        <taxon>Ditrysia</taxon>
        <taxon>Pyraloidea</taxon>
        <taxon>Crambidae</taxon>
        <taxon>Crambinae</taxon>
        <taxon>Chilo</taxon>
    </lineage>
</organism>
<dbReference type="InterPro" id="IPR017248">
    <property type="entry name" value="HAX-1"/>
</dbReference>
<evidence type="ECO:0000313" key="1">
    <source>
        <dbReference type="EMBL" id="CAH0399307.1"/>
    </source>
</evidence>
<proteinExistence type="predicted"/>
<gene>
    <name evidence="1" type="ORF">CHILSU_LOCUS2445</name>
</gene>